<dbReference type="PANTHER" id="PTHR43197">
    <property type="entry name" value="UTP--GLUCOSE-1-PHOSPHATE URIDYLYLTRANSFERASE"/>
    <property type="match status" value="1"/>
</dbReference>
<comment type="catalytic activity">
    <reaction evidence="7 8">
        <text>alpha-D-glucose 1-phosphate + UTP + H(+) = UDP-alpha-D-glucose + diphosphate</text>
        <dbReference type="Rhea" id="RHEA:19889"/>
        <dbReference type="ChEBI" id="CHEBI:15378"/>
        <dbReference type="ChEBI" id="CHEBI:33019"/>
        <dbReference type="ChEBI" id="CHEBI:46398"/>
        <dbReference type="ChEBI" id="CHEBI:58601"/>
        <dbReference type="ChEBI" id="CHEBI:58885"/>
        <dbReference type="EC" id="2.7.7.9"/>
    </reaction>
</comment>
<keyword evidence="5 8" id="KW-0548">Nucleotidyltransferase</keyword>
<evidence type="ECO:0000313" key="10">
    <source>
        <dbReference type="EMBL" id="MBB6056308.1"/>
    </source>
</evidence>
<sequence length="304" mass="33169">MSTTPVTVRKAVLPVAGLGTRMLPATKAIPKEMLPVVDRPLIEYVVREAIAAGIKEIVLVTHSSKNSIENHFDKSFELEATLEKRVKRQLLAEIQNICPKDVTIMHVRQGEAKGLGHAILCAHPLVGDNPFVVLLPDVLIDDAACDLTKDNLADMVKQFGETGVSQIMVEPVAKETVDQYGIADVNGETLTPGTSQPISQIVEKPPVDKAPSNLAVVGRYVLSADIWPLLEKTPLGAGDEIQLTDAIAMLMEKQPVNAYLMKGKSHDCGSKLGYMKANVEYALRHKSLKNDFKAYLKTLIKTLD</sequence>
<dbReference type="GO" id="GO:0006011">
    <property type="term" value="P:UDP-alpha-D-glucose metabolic process"/>
    <property type="evidence" value="ECO:0007669"/>
    <property type="project" value="InterPro"/>
</dbReference>
<name>A0A841GB45_9GAMM</name>
<dbReference type="SUPFAM" id="SSF53448">
    <property type="entry name" value="Nucleotide-diphospho-sugar transferases"/>
    <property type="match status" value="1"/>
</dbReference>
<feature type="domain" description="Nucleotidyl transferase" evidence="9">
    <location>
        <begin position="11"/>
        <end position="281"/>
    </location>
</feature>
<dbReference type="RefSeq" id="WP_188027030.1">
    <property type="nucleotide sequence ID" value="NZ_JACHGR010000007.1"/>
</dbReference>
<dbReference type="InterPro" id="IPR005835">
    <property type="entry name" value="NTP_transferase_dom"/>
</dbReference>
<keyword evidence="4 8" id="KW-0808">Transferase</keyword>
<organism evidence="10 11">
    <name type="scientific">Tolumonas osonensis</name>
    <dbReference type="NCBI Taxonomy" id="675874"/>
    <lineage>
        <taxon>Bacteria</taxon>
        <taxon>Pseudomonadati</taxon>
        <taxon>Pseudomonadota</taxon>
        <taxon>Gammaproteobacteria</taxon>
        <taxon>Aeromonadales</taxon>
        <taxon>Aeromonadaceae</taxon>
        <taxon>Tolumonas</taxon>
    </lineage>
</organism>
<dbReference type="NCBIfam" id="TIGR01099">
    <property type="entry name" value="galU"/>
    <property type="match status" value="1"/>
</dbReference>
<evidence type="ECO:0000259" key="9">
    <source>
        <dbReference type="Pfam" id="PF00483"/>
    </source>
</evidence>
<dbReference type="CDD" id="cd02541">
    <property type="entry name" value="UGPase_prokaryotic"/>
    <property type="match status" value="1"/>
</dbReference>
<comment type="similarity">
    <text evidence="1 8">Belongs to the UDPGP type 2 family.</text>
</comment>
<gene>
    <name evidence="10" type="ORF">HNR75_002240</name>
</gene>
<evidence type="ECO:0000313" key="11">
    <source>
        <dbReference type="Proteomes" id="UP000585721"/>
    </source>
</evidence>
<dbReference type="Gene3D" id="3.90.550.10">
    <property type="entry name" value="Spore Coat Polysaccharide Biosynthesis Protein SpsA, Chain A"/>
    <property type="match status" value="1"/>
</dbReference>
<dbReference type="EMBL" id="JACHGR010000007">
    <property type="protein sequence ID" value="MBB6056308.1"/>
    <property type="molecule type" value="Genomic_DNA"/>
</dbReference>
<dbReference type="AlphaFoldDB" id="A0A841GB45"/>
<dbReference type="Proteomes" id="UP000585721">
    <property type="component" value="Unassembled WGS sequence"/>
</dbReference>
<accession>A0A841GB45</accession>
<evidence type="ECO:0000256" key="1">
    <source>
        <dbReference type="ARBA" id="ARBA00006890"/>
    </source>
</evidence>
<dbReference type="EC" id="2.7.7.9" evidence="2 8"/>
<evidence type="ECO:0000256" key="3">
    <source>
        <dbReference type="ARBA" id="ARBA00019048"/>
    </source>
</evidence>
<dbReference type="PANTHER" id="PTHR43197:SF1">
    <property type="entry name" value="UTP--GLUCOSE-1-PHOSPHATE URIDYLYLTRANSFERASE"/>
    <property type="match status" value="1"/>
</dbReference>
<evidence type="ECO:0000256" key="4">
    <source>
        <dbReference type="ARBA" id="ARBA00022679"/>
    </source>
</evidence>
<dbReference type="InterPro" id="IPR005771">
    <property type="entry name" value="GalU_uridylyltTrfase_bac/arc"/>
</dbReference>
<proteinExistence type="inferred from homology"/>
<dbReference type="InterPro" id="IPR029044">
    <property type="entry name" value="Nucleotide-diphossugar_trans"/>
</dbReference>
<evidence type="ECO:0000256" key="8">
    <source>
        <dbReference type="RuleBase" id="RU361259"/>
    </source>
</evidence>
<evidence type="ECO:0000256" key="2">
    <source>
        <dbReference type="ARBA" id="ARBA00012415"/>
    </source>
</evidence>
<dbReference type="GO" id="GO:0003983">
    <property type="term" value="F:UTP:glucose-1-phosphate uridylyltransferase activity"/>
    <property type="evidence" value="ECO:0007669"/>
    <property type="project" value="UniProtKB-EC"/>
</dbReference>
<reference evidence="10 11" key="1">
    <citation type="submission" date="2020-08" db="EMBL/GenBank/DDBJ databases">
        <title>Genomic Encyclopedia of Type Strains, Phase IV (KMG-IV): sequencing the most valuable type-strain genomes for metagenomic binning, comparative biology and taxonomic classification.</title>
        <authorList>
            <person name="Goeker M."/>
        </authorList>
    </citation>
    <scope>NUCLEOTIDE SEQUENCE [LARGE SCALE GENOMIC DNA]</scope>
    <source>
        <strain evidence="10 11">DSM 22975</strain>
    </source>
</reference>
<protein>
    <recommendedName>
        <fullName evidence="3 8">UTP--glucose-1-phosphate uridylyltransferase</fullName>
        <ecNumber evidence="2 8">2.7.7.9</ecNumber>
    </recommendedName>
    <alternativeName>
        <fullName evidence="8">UDP-glucose pyrophosphorylase</fullName>
    </alternativeName>
</protein>
<comment type="caution">
    <text evidence="10">The sequence shown here is derived from an EMBL/GenBank/DDBJ whole genome shotgun (WGS) entry which is preliminary data.</text>
</comment>
<dbReference type="Pfam" id="PF00483">
    <property type="entry name" value="NTP_transferase"/>
    <property type="match status" value="1"/>
</dbReference>
<evidence type="ECO:0000256" key="6">
    <source>
        <dbReference type="ARBA" id="ARBA00037294"/>
    </source>
</evidence>
<comment type="function">
    <text evidence="6">May play a role in stationary phase survival.</text>
</comment>
<evidence type="ECO:0000256" key="7">
    <source>
        <dbReference type="ARBA" id="ARBA00048128"/>
    </source>
</evidence>
<evidence type="ECO:0000256" key="5">
    <source>
        <dbReference type="ARBA" id="ARBA00022695"/>
    </source>
</evidence>
<keyword evidence="11" id="KW-1185">Reference proteome</keyword>